<sequence length="75" mass="8531">MFSRTSTDSTPEKARYAFYRKHITLEQMEEVFHTNTAHLDQIAKRDIEAIIMGTSARPELNYRAGSVGKAGRNDV</sequence>
<organism evidence="1 2">
    <name type="scientific">Cryptococcus amylolentus CBS 6273</name>
    <dbReference type="NCBI Taxonomy" id="1296118"/>
    <lineage>
        <taxon>Eukaryota</taxon>
        <taxon>Fungi</taxon>
        <taxon>Dikarya</taxon>
        <taxon>Basidiomycota</taxon>
        <taxon>Agaricomycotina</taxon>
        <taxon>Tremellomycetes</taxon>
        <taxon>Tremellales</taxon>
        <taxon>Cryptococcaceae</taxon>
        <taxon>Cryptococcus</taxon>
    </lineage>
</organism>
<evidence type="ECO:0000313" key="2">
    <source>
        <dbReference type="Proteomes" id="UP000095149"/>
    </source>
</evidence>
<dbReference type="EMBL" id="MEKH01000006">
    <property type="protein sequence ID" value="ODO07027.1"/>
    <property type="molecule type" value="Genomic_DNA"/>
</dbReference>
<name>A0A1E3K3F2_9TREE</name>
<protein>
    <submittedName>
        <fullName evidence="1">Uncharacterized protein</fullName>
    </submittedName>
</protein>
<comment type="caution">
    <text evidence="1">The sequence shown here is derived from an EMBL/GenBank/DDBJ whole genome shotgun (WGS) entry which is preliminary data.</text>
</comment>
<proteinExistence type="predicted"/>
<gene>
    <name evidence="1" type="ORF">I350_04395</name>
</gene>
<evidence type="ECO:0000313" key="1">
    <source>
        <dbReference type="EMBL" id="ODO07027.1"/>
    </source>
</evidence>
<reference evidence="1 2" key="1">
    <citation type="submission" date="2016-06" db="EMBL/GenBank/DDBJ databases">
        <title>Evolution of pathogenesis and genome organization in the Tremellales.</title>
        <authorList>
            <person name="Cuomo C."/>
            <person name="Litvintseva A."/>
            <person name="Heitman J."/>
            <person name="Chen Y."/>
            <person name="Sun S."/>
            <person name="Springer D."/>
            <person name="Dromer F."/>
            <person name="Young S."/>
            <person name="Zeng Q."/>
            <person name="Chapman S."/>
            <person name="Gujja S."/>
            <person name="Saif S."/>
            <person name="Birren B."/>
        </authorList>
    </citation>
    <scope>NUCLEOTIDE SEQUENCE [LARGE SCALE GENOMIC DNA]</scope>
    <source>
        <strain evidence="1 2">CBS 6273</strain>
    </source>
</reference>
<dbReference type="AlphaFoldDB" id="A0A1E3K3F2"/>
<accession>A0A1E3K3F2</accession>
<dbReference type="Proteomes" id="UP000095149">
    <property type="component" value="Unassembled WGS sequence"/>
</dbReference>